<reference evidence="14" key="1">
    <citation type="journal article" date="2013" name="BMC Microbiol.">
        <title>Taxonomy and evolution of bacteriochlorophyll a-containing members of the OM60/NOR5 clade of marine gammaproteobacteria: description of Luminiphilus syltensis gen. nov., sp. nov., reclassification of Haliea rubra as Pseudohaliea rubra gen. nov., comb. nov., and emendation of Chromatocurvus halotolerans.</title>
        <authorList>
            <person name="Spring S."/>
            <person name="Riedel T."/>
            <person name="Sproer C."/>
            <person name="Yan S."/>
            <person name="Harder J."/>
            <person name="Fuchs B.M."/>
        </authorList>
    </citation>
    <scope>NUCLEOTIDE SEQUENCE [LARGE SCALE GENOMIC DNA]</scope>
    <source>
        <strain evidence="14">NOR51-B</strain>
    </source>
</reference>
<proteinExistence type="inferred from homology"/>
<dbReference type="AlphaFoldDB" id="B8KRK4"/>
<evidence type="ECO:0000256" key="12">
    <source>
        <dbReference type="HAMAP-Rule" id="MF_00454"/>
    </source>
</evidence>
<keyword evidence="8 12" id="KW-0472">Membrane</keyword>
<dbReference type="STRING" id="565045.NOR51B_1874"/>
<dbReference type="RefSeq" id="WP_009020671.1">
    <property type="nucleotide sequence ID" value="NZ_DS999411.1"/>
</dbReference>
<keyword evidence="9 12" id="KW-0407">Ion channel</keyword>
<feature type="binding site" evidence="12">
    <location>
        <position position="74"/>
    </location>
    <ligand>
        <name>Na(+)</name>
        <dbReference type="ChEBI" id="CHEBI:29101"/>
        <note>structural</note>
    </ligand>
</feature>
<dbReference type="HAMAP" id="MF_00454">
    <property type="entry name" value="FluC"/>
    <property type="match status" value="1"/>
</dbReference>
<evidence type="ECO:0000256" key="5">
    <source>
        <dbReference type="ARBA" id="ARBA00022989"/>
    </source>
</evidence>
<dbReference type="eggNOG" id="COG0239">
    <property type="taxonomic scope" value="Bacteria"/>
</dbReference>
<keyword evidence="14" id="KW-1185">Reference proteome</keyword>
<dbReference type="GO" id="GO:0005886">
    <property type="term" value="C:plasma membrane"/>
    <property type="evidence" value="ECO:0007669"/>
    <property type="project" value="UniProtKB-SubCell"/>
</dbReference>
<evidence type="ECO:0000256" key="1">
    <source>
        <dbReference type="ARBA" id="ARBA00004651"/>
    </source>
</evidence>
<dbReference type="GO" id="GO:0140114">
    <property type="term" value="P:cellular detoxification of fluoride"/>
    <property type="evidence" value="ECO:0007669"/>
    <property type="project" value="UniProtKB-UniRule"/>
</dbReference>
<keyword evidence="2 12" id="KW-1003">Cell membrane</keyword>
<evidence type="ECO:0000256" key="8">
    <source>
        <dbReference type="ARBA" id="ARBA00023136"/>
    </source>
</evidence>
<evidence type="ECO:0000256" key="7">
    <source>
        <dbReference type="ARBA" id="ARBA00023065"/>
    </source>
</evidence>
<dbReference type="Pfam" id="PF02537">
    <property type="entry name" value="CRCB"/>
    <property type="match status" value="1"/>
</dbReference>
<gene>
    <name evidence="12 13" type="primary">crcB</name>
    <name evidence="12" type="synonym">fluC</name>
    <name evidence="13" type="ORF">NOR51B_1874</name>
</gene>
<dbReference type="GO" id="GO:0062054">
    <property type="term" value="F:fluoride channel activity"/>
    <property type="evidence" value="ECO:0007669"/>
    <property type="project" value="UniProtKB-UniRule"/>
</dbReference>
<keyword evidence="6 12" id="KW-0915">Sodium</keyword>
<feature type="binding site" evidence="12">
    <location>
        <position position="77"/>
    </location>
    <ligand>
        <name>Na(+)</name>
        <dbReference type="ChEBI" id="CHEBI:29101"/>
        <note>structural</note>
    </ligand>
</feature>
<organism evidence="13 14">
    <name type="scientific">Luminiphilus syltensis NOR5-1B</name>
    <dbReference type="NCBI Taxonomy" id="565045"/>
    <lineage>
        <taxon>Bacteria</taxon>
        <taxon>Pseudomonadati</taxon>
        <taxon>Pseudomonadota</taxon>
        <taxon>Gammaproteobacteria</taxon>
        <taxon>Cellvibrionales</taxon>
        <taxon>Halieaceae</taxon>
        <taxon>Luminiphilus</taxon>
    </lineage>
</organism>
<comment type="catalytic activity">
    <reaction evidence="11">
        <text>fluoride(in) = fluoride(out)</text>
        <dbReference type="Rhea" id="RHEA:76159"/>
        <dbReference type="ChEBI" id="CHEBI:17051"/>
    </reaction>
    <physiologicalReaction direction="left-to-right" evidence="11">
        <dbReference type="Rhea" id="RHEA:76160"/>
    </physiologicalReaction>
</comment>
<comment type="similarity">
    <text evidence="10 12">Belongs to the fluoride channel Fluc/FEX (TC 1.A.43) family.</text>
</comment>
<accession>B8KRK4</accession>
<feature type="transmembrane region" description="Helical" evidence="12">
    <location>
        <begin position="99"/>
        <end position="120"/>
    </location>
</feature>
<evidence type="ECO:0000256" key="6">
    <source>
        <dbReference type="ARBA" id="ARBA00023053"/>
    </source>
</evidence>
<evidence type="ECO:0000313" key="14">
    <source>
        <dbReference type="Proteomes" id="UP000004699"/>
    </source>
</evidence>
<feature type="transmembrane region" description="Helical" evidence="12">
    <location>
        <begin position="33"/>
        <end position="55"/>
    </location>
</feature>
<dbReference type="EMBL" id="DS999411">
    <property type="protein sequence ID" value="EED35926.1"/>
    <property type="molecule type" value="Genomic_DNA"/>
</dbReference>
<evidence type="ECO:0000256" key="10">
    <source>
        <dbReference type="ARBA" id="ARBA00035120"/>
    </source>
</evidence>
<keyword evidence="5 12" id="KW-1133">Transmembrane helix</keyword>
<dbReference type="GO" id="GO:0046872">
    <property type="term" value="F:metal ion binding"/>
    <property type="evidence" value="ECO:0007669"/>
    <property type="project" value="UniProtKB-KW"/>
</dbReference>
<comment type="subcellular location">
    <subcellularLocation>
        <location evidence="1 12">Cell membrane</location>
        <topology evidence="1 12">Multi-pass membrane protein</topology>
    </subcellularLocation>
</comment>
<dbReference type="PANTHER" id="PTHR28259">
    <property type="entry name" value="FLUORIDE EXPORT PROTEIN 1-RELATED"/>
    <property type="match status" value="1"/>
</dbReference>
<dbReference type="Proteomes" id="UP000004699">
    <property type="component" value="Unassembled WGS sequence"/>
</dbReference>
<evidence type="ECO:0000256" key="11">
    <source>
        <dbReference type="ARBA" id="ARBA00035585"/>
    </source>
</evidence>
<protein>
    <recommendedName>
        <fullName evidence="12">Fluoride-specific ion channel FluC</fullName>
    </recommendedName>
</protein>
<keyword evidence="4 12" id="KW-0812">Transmembrane</keyword>
<dbReference type="NCBIfam" id="TIGR00494">
    <property type="entry name" value="crcB"/>
    <property type="match status" value="1"/>
</dbReference>
<evidence type="ECO:0000313" key="13">
    <source>
        <dbReference type="EMBL" id="EED35926.1"/>
    </source>
</evidence>
<sequence>MTQWLLVALGGALGAMARFGSGALVRHYIIEDWPLATLLVNVTGSLGIGVLFVLLERGMIHGDFRALLVIGFFGAFTTFSTFSLEMLHMIEAGDIYHGVLYAALSIFCCLAGVTAGVYLARGVA</sequence>
<dbReference type="HOGENOM" id="CLU_114342_2_3_6"/>
<evidence type="ECO:0000256" key="2">
    <source>
        <dbReference type="ARBA" id="ARBA00022475"/>
    </source>
</evidence>
<dbReference type="PANTHER" id="PTHR28259:SF1">
    <property type="entry name" value="FLUORIDE EXPORT PROTEIN 1-RELATED"/>
    <property type="match status" value="1"/>
</dbReference>
<keyword evidence="7 12" id="KW-0406">Ion transport</keyword>
<comment type="activity regulation">
    <text evidence="12">Na(+) is not transported, but it plays an essential structural role and its presence is essential for fluoride channel function.</text>
</comment>
<feature type="transmembrane region" description="Helical" evidence="12">
    <location>
        <begin position="67"/>
        <end position="87"/>
    </location>
</feature>
<comment type="function">
    <text evidence="12">Fluoride-specific ion channel. Important for reducing fluoride concentration in the cell, thus reducing its toxicity.</text>
</comment>
<evidence type="ECO:0000256" key="4">
    <source>
        <dbReference type="ARBA" id="ARBA00022692"/>
    </source>
</evidence>
<name>B8KRK4_9GAMM</name>
<evidence type="ECO:0000256" key="3">
    <source>
        <dbReference type="ARBA" id="ARBA00022519"/>
    </source>
</evidence>
<keyword evidence="12" id="KW-0813">Transport</keyword>
<evidence type="ECO:0000256" key="9">
    <source>
        <dbReference type="ARBA" id="ARBA00023303"/>
    </source>
</evidence>
<dbReference type="InterPro" id="IPR003691">
    <property type="entry name" value="FluC"/>
</dbReference>
<keyword evidence="12" id="KW-0479">Metal-binding</keyword>
<keyword evidence="3" id="KW-0997">Cell inner membrane</keyword>